<gene>
    <name evidence="1" type="ORF">PSm6_00900</name>
</gene>
<dbReference type="Proteomes" id="UP001064896">
    <property type="component" value="Chromosome"/>
</dbReference>
<protein>
    <submittedName>
        <fullName evidence="1">Uncharacterized protein</fullName>
    </submittedName>
</protein>
<evidence type="ECO:0000313" key="2">
    <source>
        <dbReference type="Proteomes" id="UP001064896"/>
    </source>
</evidence>
<organism evidence="1 2">
    <name type="scientific">Pseudomonas solani</name>
    <dbReference type="NCBI Taxonomy" id="2731552"/>
    <lineage>
        <taxon>Bacteria</taxon>
        <taxon>Pseudomonadati</taxon>
        <taxon>Pseudomonadota</taxon>
        <taxon>Gammaproteobacteria</taxon>
        <taxon>Pseudomonadales</taxon>
        <taxon>Pseudomonadaceae</taxon>
        <taxon>Pseudomonas</taxon>
    </lineage>
</organism>
<accession>A0ABM7L2C6</accession>
<evidence type="ECO:0000313" key="1">
    <source>
        <dbReference type="EMBL" id="BCD83683.1"/>
    </source>
</evidence>
<reference evidence="1" key="1">
    <citation type="submission" date="2020-05" db="EMBL/GenBank/DDBJ databases">
        <title>Complete genome sequence of Pseudomonas sp. Sm006.</title>
        <authorList>
            <person name="Takeuchi K."/>
            <person name="Someya N."/>
        </authorList>
    </citation>
    <scope>NUCLEOTIDE SEQUENCE</scope>
    <source>
        <strain evidence="1">Sm006</strain>
    </source>
</reference>
<proteinExistence type="predicted"/>
<keyword evidence="2" id="KW-1185">Reference proteome</keyword>
<sequence length="295" mass="32863">MAESAKEKFSISYDADSGDYKNHEIDATTLSRSIQGVYDIVSEANALMNNGAEIKLKVTAPAKEGSVITDYLLLATSPQALEVLSYIGFATTGTAIVGGSLVEVVRKLRNRRVSNITIDTDSDFATIEVDGEVIKCNKYVAKLAVDKKVRDALHNVVQAPIAGRKGGKFKILDAQEHSVLEIEQEIATNYLPLPPRSLEKEEISKDTKTAYFVQVNFESNNGWRIKLADGTEHAVTLADEKFMDKVNQNQQTFSKEDLFEITLETRAVYRTTRSTFNYTILEVTKHFADKSRRLV</sequence>
<dbReference type="EMBL" id="AP023081">
    <property type="protein sequence ID" value="BCD83683.1"/>
    <property type="molecule type" value="Genomic_DNA"/>
</dbReference>
<name>A0ABM7L2C6_9PSED</name>
<dbReference type="RefSeq" id="WP_265169257.1">
    <property type="nucleotide sequence ID" value="NZ_AP023081.1"/>
</dbReference>